<comment type="caution">
    <text evidence="1">The sequence shown here is derived from an EMBL/GenBank/DDBJ whole genome shotgun (WGS) entry which is preliminary data.</text>
</comment>
<sequence>MLPVKSSSDNQDACNKKRRECWDMRTIEQRKEQNKKLREWPTHSNKLWNKYLDTLTNNILHYLHHTADNSHINLAKSAENYALIHLQSILCFQGHSLEEFLPMPLLSNLSEELDRLIHEELSYDTYSCSIF</sequence>
<dbReference type="EMBL" id="CAJVQB010003767">
    <property type="protein sequence ID" value="CAG8617129.1"/>
    <property type="molecule type" value="Genomic_DNA"/>
</dbReference>
<protein>
    <submittedName>
        <fullName evidence="1">7775_t:CDS:1</fullName>
    </submittedName>
</protein>
<name>A0ABN7UK62_GIGMA</name>
<organism evidence="1 2">
    <name type="scientific">Gigaspora margarita</name>
    <dbReference type="NCBI Taxonomy" id="4874"/>
    <lineage>
        <taxon>Eukaryota</taxon>
        <taxon>Fungi</taxon>
        <taxon>Fungi incertae sedis</taxon>
        <taxon>Mucoromycota</taxon>
        <taxon>Glomeromycotina</taxon>
        <taxon>Glomeromycetes</taxon>
        <taxon>Diversisporales</taxon>
        <taxon>Gigasporaceae</taxon>
        <taxon>Gigaspora</taxon>
    </lineage>
</organism>
<evidence type="ECO:0000313" key="2">
    <source>
        <dbReference type="Proteomes" id="UP000789901"/>
    </source>
</evidence>
<keyword evidence="2" id="KW-1185">Reference proteome</keyword>
<dbReference type="Proteomes" id="UP000789901">
    <property type="component" value="Unassembled WGS sequence"/>
</dbReference>
<proteinExistence type="predicted"/>
<evidence type="ECO:0000313" key="1">
    <source>
        <dbReference type="EMBL" id="CAG8617129.1"/>
    </source>
</evidence>
<accession>A0ABN7UK62</accession>
<reference evidence="1 2" key="1">
    <citation type="submission" date="2021-06" db="EMBL/GenBank/DDBJ databases">
        <authorList>
            <person name="Kallberg Y."/>
            <person name="Tangrot J."/>
            <person name="Rosling A."/>
        </authorList>
    </citation>
    <scope>NUCLEOTIDE SEQUENCE [LARGE SCALE GENOMIC DNA]</scope>
    <source>
        <strain evidence="1 2">120-4 pot B 10/14</strain>
    </source>
</reference>
<gene>
    <name evidence="1" type="ORF">GMARGA_LOCUS7650</name>
</gene>